<reference evidence="2" key="1">
    <citation type="submission" date="2013-04" db="EMBL/GenBank/DDBJ databases">
        <title>The Genome Sequence of Fonticula alba ATCC 38817.</title>
        <authorList>
            <consortium name="The Broad Institute Genomics Platform"/>
            <person name="Russ C."/>
            <person name="Cuomo C."/>
            <person name="Burger G."/>
            <person name="Gray M.W."/>
            <person name="Holland P.W.H."/>
            <person name="King N."/>
            <person name="Lang F.B.F."/>
            <person name="Roger A.J."/>
            <person name="Ruiz-Trillo I."/>
            <person name="Brown M."/>
            <person name="Walker B."/>
            <person name="Young S."/>
            <person name="Zeng Q."/>
            <person name="Gargeya S."/>
            <person name="Fitzgerald M."/>
            <person name="Haas B."/>
            <person name="Abouelleil A."/>
            <person name="Allen A.W."/>
            <person name="Alvarado L."/>
            <person name="Arachchi H.M."/>
            <person name="Berlin A.M."/>
            <person name="Chapman S.B."/>
            <person name="Gainer-Dewar J."/>
            <person name="Goldberg J."/>
            <person name="Griggs A."/>
            <person name="Gujja S."/>
            <person name="Hansen M."/>
            <person name="Howarth C."/>
            <person name="Imamovic A."/>
            <person name="Ireland A."/>
            <person name="Larimer J."/>
            <person name="McCowan C."/>
            <person name="Murphy C."/>
            <person name="Pearson M."/>
            <person name="Poon T.W."/>
            <person name="Priest M."/>
            <person name="Roberts A."/>
            <person name="Saif S."/>
            <person name="Shea T."/>
            <person name="Sisk P."/>
            <person name="Sykes S."/>
            <person name="Wortman J."/>
            <person name="Nusbaum C."/>
            <person name="Birren B."/>
        </authorList>
    </citation>
    <scope>NUCLEOTIDE SEQUENCE [LARGE SCALE GENOMIC DNA]</scope>
    <source>
        <strain evidence="2">ATCC 38817</strain>
    </source>
</reference>
<name>A0A058Z3T7_FONAL</name>
<keyword evidence="3" id="KW-1185">Reference proteome</keyword>
<protein>
    <submittedName>
        <fullName evidence="2">Uncharacterized protein</fullName>
    </submittedName>
</protein>
<feature type="region of interest" description="Disordered" evidence="1">
    <location>
        <begin position="179"/>
        <end position="214"/>
    </location>
</feature>
<feature type="region of interest" description="Disordered" evidence="1">
    <location>
        <begin position="231"/>
        <end position="266"/>
    </location>
</feature>
<accession>A0A058Z3T7</accession>
<dbReference type="GeneID" id="20528945"/>
<dbReference type="AlphaFoldDB" id="A0A058Z3T7"/>
<proteinExistence type="predicted"/>
<feature type="region of interest" description="Disordered" evidence="1">
    <location>
        <begin position="65"/>
        <end position="132"/>
    </location>
</feature>
<sequence length="266" mass="26743">MAGVFECDYCDGRPRIQAAHRRAHLASAAHRTSRARFFERQVGVGAGRLRAAHWRTAVSDAYPAGGWVPAGRADLPPAPVPREPSTGRRQAQRRARRARRGPAPAPARPDEAHMPGGRGAGGAAAGGGAPAPEHAITRRQTVAHLAMAVREGLLVAPGLGLHGRGDVGPPVAVAAARMASPGAAPGRGSATTGPGEARSDATGPDGSTARSQAIPVADAPAVLAAGLLSVPGAGARGGRQRASWPPGGPGRADPPPARPPARPPPG</sequence>
<organism evidence="2">
    <name type="scientific">Fonticula alba</name>
    <name type="common">Slime mold</name>
    <dbReference type="NCBI Taxonomy" id="691883"/>
    <lineage>
        <taxon>Eukaryota</taxon>
        <taxon>Rotosphaerida</taxon>
        <taxon>Fonticulaceae</taxon>
        <taxon>Fonticula</taxon>
    </lineage>
</organism>
<evidence type="ECO:0000256" key="1">
    <source>
        <dbReference type="SAM" id="MobiDB-lite"/>
    </source>
</evidence>
<feature type="compositionally biased region" description="Basic residues" evidence="1">
    <location>
        <begin position="90"/>
        <end position="100"/>
    </location>
</feature>
<evidence type="ECO:0000313" key="2">
    <source>
        <dbReference type="EMBL" id="KCV68801.1"/>
    </source>
</evidence>
<dbReference type="EMBL" id="KB932207">
    <property type="protein sequence ID" value="KCV68801.1"/>
    <property type="molecule type" value="Genomic_DNA"/>
</dbReference>
<feature type="compositionally biased region" description="Pro residues" evidence="1">
    <location>
        <begin position="246"/>
        <end position="266"/>
    </location>
</feature>
<gene>
    <name evidence="2" type="ORF">H696_04220</name>
</gene>
<feature type="compositionally biased region" description="Gly residues" evidence="1">
    <location>
        <begin position="116"/>
        <end position="129"/>
    </location>
</feature>
<dbReference type="RefSeq" id="XP_009496372.1">
    <property type="nucleotide sequence ID" value="XM_009498097.1"/>
</dbReference>
<feature type="compositionally biased region" description="Low complexity" evidence="1">
    <location>
        <begin position="179"/>
        <end position="195"/>
    </location>
</feature>
<evidence type="ECO:0000313" key="3">
    <source>
        <dbReference type="Proteomes" id="UP000030693"/>
    </source>
</evidence>
<dbReference type="Proteomes" id="UP000030693">
    <property type="component" value="Unassembled WGS sequence"/>
</dbReference>